<feature type="region of interest" description="Disordered" evidence="1">
    <location>
        <begin position="45"/>
        <end position="68"/>
    </location>
</feature>
<name>A0ABQ4X359_9ASTR</name>
<protein>
    <submittedName>
        <fullName evidence="2">Uncharacterized protein</fullName>
    </submittedName>
</protein>
<dbReference type="EMBL" id="BQNB010009138">
    <property type="protein sequence ID" value="GJS59281.1"/>
    <property type="molecule type" value="Genomic_DNA"/>
</dbReference>
<gene>
    <name evidence="2" type="ORF">Tco_0654065</name>
</gene>
<reference evidence="2" key="1">
    <citation type="journal article" date="2022" name="Int. J. Mol. Sci.">
        <title>Draft Genome of Tanacetum Coccineum: Genomic Comparison of Closely Related Tanacetum-Family Plants.</title>
        <authorList>
            <person name="Yamashiro T."/>
            <person name="Shiraishi A."/>
            <person name="Nakayama K."/>
            <person name="Satake H."/>
        </authorList>
    </citation>
    <scope>NUCLEOTIDE SEQUENCE</scope>
</reference>
<organism evidence="2 3">
    <name type="scientific">Tanacetum coccineum</name>
    <dbReference type="NCBI Taxonomy" id="301880"/>
    <lineage>
        <taxon>Eukaryota</taxon>
        <taxon>Viridiplantae</taxon>
        <taxon>Streptophyta</taxon>
        <taxon>Embryophyta</taxon>
        <taxon>Tracheophyta</taxon>
        <taxon>Spermatophyta</taxon>
        <taxon>Magnoliopsida</taxon>
        <taxon>eudicotyledons</taxon>
        <taxon>Gunneridae</taxon>
        <taxon>Pentapetalae</taxon>
        <taxon>asterids</taxon>
        <taxon>campanulids</taxon>
        <taxon>Asterales</taxon>
        <taxon>Asteraceae</taxon>
        <taxon>Asteroideae</taxon>
        <taxon>Anthemideae</taxon>
        <taxon>Anthemidinae</taxon>
        <taxon>Tanacetum</taxon>
    </lineage>
</organism>
<evidence type="ECO:0000313" key="3">
    <source>
        <dbReference type="Proteomes" id="UP001151760"/>
    </source>
</evidence>
<reference evidence="2" key="2">
    <citation type="submission" date="2022-01" db="EMBL/GenBank/DDBJ databases">
        <authorList>
            <person name="Yamashiro T."/>
            <person name="Shiraishi A."/>
            <person name="Satake H."/>
            <person name="Nakayama K."/>
        </authorList>
    </citation>
    <scope>NUCLEOTIDE SEQUENCE</scope>
</reference>
<evidence type="ECO:0000313" key="2">
    <source>
        <dbReference type="EMBL" id="GJS59281.1"/>
    </source>
</evidence>
<proteinExistence type="predicted"/>
<comment type="caution">
    <text evidence="2">The sequence shown here is derived from an EMBL/GenBank/DDBJ whole genome shotgun (WGS) entry which is preliminary data.</text>
</comment>
<sequence length="218" mass="25533">MKELATTALYSVEEVLQSPNAFQKNMKTTCEEVMKISNHFLESSQKLSSHLKNQEHYTNGTSSRPTKPQSEWINLMHGDQSLKTLNFQQQKKQLKPCETYKQSYNAKLKYALDNQPKITTGQTREKMFEFKTKKPEESSSNWKPWHKDWDAITSNHSEEDAINDDGEYCYNWKGFLEDDESSDDLILIVDPRWDDYCLQGLKLNRHVLLCPEARKARM</sequence>
<evidence type="ECO:0000256" key="1">
    <source>
        <dbReference type="SAM" id="MobiDB-lite"/>
    </source>
</evidence>
<accession>A0ABQ4X359</accession>
<keyword evidence="3" id="KW-1185">Reference proteome</keyword>
<dbReference type="Proteomes" id="UP001151760">
    <property type="component" value="Unassembled WGS sequence"/>
</dbReference>